<comment type="caution">
    <text evidence="1">The sequence shown here is derived from an EMBL/GenBank/DDBJ whole genome shotgun (WGS) entry which is preliminary data.</text>
</comment>
<gene>
    <name evidence="1" type="ORF">LZ538_04525</name>
</gene>
<reference evidence="1" key="1">
    <citation type="submission" date="2022-05" db="EMBL/GenBank/DDBJ databases">
        <authorList>
            <person name="Jo J.-H."/>
            <person name="Im W.-T."/>
        </authorList>
    </citation>
    <scope>NUCLEOTIDE SEQUENCE</scope>
    <source>
        <strain evidence="1">SE220</strain>
    </source>
</reference>
<evidence type="ECO:0000313" key="1">
    <source>
        <dbReference type="EMBL" id="MCL6729322.1"/>
    </source>
</evidence>
<sequence length="154" mass="17102">MNEIEAALALFDYAGKLVTYDADVRQPEIGRWQFIAARDGAMQLYHFGQALKAINGLLARDLSIAKHVKTKLLRDAQTRFDTAFPHWHEVRQGAAHLADFSKTPDRVSGHAAPVSQIPFIEFRGGDPNTPIYAANNLHGCTYSCTVEGELSFMI</sequence>
<name>A0ABT0S0F0_9SPHN</name>
<organism evidence="1 2">
    <name type="scientific">Sphingomonas hankyongi</name>
    <dbReference type="NCBI Taxonomy" id="2908209"/>
    <lineage>
        <taxon>Bacteria</taxon>
        <taxon>Pseudomonadati</taxon>
        <taxon>Pseudomonadota</taxon>
        <taxon>Alphaproteobacteria</taxon>
        <taxon>Sphingomonadales</taxon>
        <taxon>Sphingomonadaceae</taxon>
        <taxon>Sphingomonas</taxon>
    </lineage>
</organism>
<dbReference type="RefSeq" id="WP_249830790.1">
    <property type="nucleotide sequence ID" value="NZ_JAMGBE010000001.1"/>
</dbReference>
<keyword evidence="2" id="KW-1185">Reference proteome</keyword>
<evidence type="ECO:0000313" key="2">
    <source>
        <dbReference type="Proteomes" id="UP001165342"/>
    </source>
</evidence>
<protein>
    <submittedName>
        <fullName evidence="1">Uncharacterized protein</fullName>
    </submittedName>
</protein>
<dbReference type="Proteomes" id="UP001165342">
    <property type="component" value="Unassembled WGS sequence"/>
</dbReference>
<accession>A0ABT0S0F0</accession>
<proteinExistence type="predicted"/>
<dbReference type="EMBL" id="JAMGBE010000001">
    <property type="protein sequence ID" value="MCL6729322.1"/>
    <property type="molecule type" value="Genomic_DNA"/>
</dbReference>